<keyword evidence="1" id="KW-0812">Transmembrane</keyword>
<feature type="transmembrane region" description="Helical" evidence="1">
    <location>
        <begin position="206"/>
        <end position="227"/>
    </location>
</feature>
<organism evidence="2">
    <name type="scientific">Tetraselmis sp. GSL018</name>
    <dbReference type="NCBI Taxonomy" id="582737"/>
    <lineage>
        <taxon>Eukaryota</taxon>
        <taxon>Viridiplantae</taxon>
        <taxon>Chlorophyta</taxon>
        <taxon>core chlorophytes</taxon>
        <taxon>Chlorodendrophyceae</taxon>
        <taxon>Chlorodendrales</taxon>
        <taxon>Chlorodendraceae</taxon>
        <taxon>Tetraselmis</taxon>
    </lineage>
</organism>
<reference evidence="2" key="1">
    <citation type="submission" date="2014-05" db="EMBL/GenBank/DDBJ databases">
        <title>The transcriptome of the halophilic microalga Tetraselmis sp. GSL018 isolated from the Great Salt Lake, Utah.</title>
        <authorList>
            <person name="Jinkerson R.E."/>
            <person name="D'Adamo S."/>
            <person name="Posewitz M.C."/>
        </authorList>
    </citation>
    <scope>NUCLEOTIDE SEQUENCE</scope>
    <source>
        <strain evidence="2">GSL018</strain>
    </source>
</reference>
<evidence type="ECO:0000256" key="1">
    <source>
        <dbReference type="SAM" id="Phobius"/>
    </source>
</evidence>
<sequence length="232" mass="25712">MALVGENETFSSHRAFPVSRNSFDTRQVHSFGYSRNDLRDDQWVHVVDAFGEISFEEVKMPVEAAMACTWSSPETESDGEDANNIMQQTDLLLKAVHQLVNERSMQELTVRHPTFHDMIGFTRQPESSSAGSAPQIPSTASFSFVHRAADGRRRLPQKICSMFRAGLRSLGKAGGCALGSVSRVVRGEPFDGPRLKGETVALEEAWDHQICGAVFGLVCLVLATVFLQRVRR</sequence>
<accession>A0A061R6K8</accession>
<protein>
    <submittedName>
        <fullName evidence="2">Uncharacterized protein</fullName>
    </submittedName>
</protein>
<gene>
    <name evidence="2" type="ORF">TSPGSL018_13717</name>
</gene>
<keyword evidence="1" id="KW-0472">Membrane</keyword>
<dbReference type="EMBL" id="GBEZ01020233">
    <property type="protein sequence ID" value="JAC66414.1"/>
    <property type="molecule type" value="Transcribed_RNA"/>
</dbReference>
<keyword evidence="1" id="KW-1133">Transmembrane helix</keyword>
<proteinExistence type="predicted"/>
<dbReference type="AlphaFoldDB" id="A0A061R6K8"/>
<name>A0A061R6K8_9CHLO</name>
<evidence type="ECO:0000313" key="2">
    <source>
        <dbReference type="EMBL" id="JAC66414.1"/>
    </source>
</evidence>